<evidence type="ECO:0000313" key="2">
    <source>
        <dbReference type="Proteomes" id="UP001062846"/>
    </source>
</evidence>
<accession>A0ACC0N5D5</accession>
<organism evidence="1 2">
    <name type="scientific">Rhododendron molle</name>
    <name type="common">Chinese azalea</name>
    <name type="synonym">Azalea mollis</name>
    <dbReference type="NCBI Taxonomy" id="49168"/>
    <lineage>
        <taxon>Eukaryota</taxon>
        <taxon>Viridiplantae</taxon>
        <taxon>Streptophyta</taxon>
        <taxon>Embryophyta</taxon>
        <taxon>Tracheophyta</taxon>
        <taxon>Spermatophyta</taxon>
        <taxon>Magnoliopsida</taxon>
        <taxon>eudicotyledons</taxon>
        <taxon>Gunneridae</taxon>
        <taxon>Pentapetalae</taxon>
        <taxon>asterids</taxon>
        <taxon>Ericales</taxon>
        <taxon>Ericaceae</taxon>
        <taxon>Ericoideae</taxon>
        <taxon>Rhodoreae</taxon>
        <taxon>Rhododendron</taxon>
    </lineage>
</organism>
<dbReference type="EMBL" id="CM046394">
    <property type="protein sequence ID" value="KAI8548542.1"/>
    <property type="molecule type" value="Genomic_DNA"/>
</dbReference>
<evidence type="ECO:0000313" key="1">
    <source>
        <dbReference type="EMBL" id="KAI8548542.1"/>
    </source>
</evidence>
<reference evidence="1" key="1">
    <citation type="submission" date="2022-02" db="EMBL/GenBank/DDBJ databases">
        <title>Plant Genome Project.</title>
        <authorList>
            <person name="Zhang R.-G."/>
        </authorList>
    </citation>
    <scope>NUCLEOTIDE SEQUENCE</scope>
    <source>
        <strain evidence="1">AT1</strain>
    </source>
</reference>
<name>A0ACC0N5D5_RHOML</name>
<proteinExistence type="predicted"/>
<keyword evidence="2" id="KW-1185">Reference proteome</keyword>
<sequence length="225" mass="24666">MFHRVIKDFMIQAGDFAKVIPIAGIWSKLSSVTGHWKLNIGDVLSKRVSIYGSKFDDENFIAKHTGPGLLSMVINFIPKENIAHATFEVMLLSVDIHETSMQIGDQILMEASGELHHRRGAGNKAMLGVGDEDVKGELVAGKMIGLGVDQRWDGEGAAGNGVGGDICYIHNWLPTSMQRILEDGLLVVRKIEAVPTTRDDQQPCRFADRPEIACLIAECGEIQNN</sequence>
<protein>
    <submittedName>
        <fullName evidence="1">Uncharacterized protein</fullName>
    </submittedName>
</protein>
<comment type="caution">
    <text evidence="1">The sequence shown here is derived from an EMBL/GenBank/DDBJ whole genome shotgun (WGS) entry which is preliminary data.</text>
</comment>
<dbReference type="Proteomes" id="UP001062846">
    <property type="component" value="Chromosome 7"/>
</dbReference>
<gene>
    <name evidence="1" type="ORF">RHMOL_Rhmol07G0280400</name>
</gene>